<protein>
    <recommendedName>
        <fullName evidence="2">Protein containing DUF111</fullName>
    </recommendedName>
</protein>
<gene>
    <name evidence="1" type="ORF">Q604_UNBC11852G0001</name>
</gene>
<reference evidence="1" key="1">
    <citation type="submission" date="2013-12" db="EMBL/GenBank/DDBJ databases">
        <title>A Varibaculum cambriense genome reconstructed from a premature infant gut community with otherwise low bacterial novelty that shifts toward anaerobic metabolism during the third week of life.</title>
        <authorList>
            <person name="Brown C.T."/>
            <person name="Sharon I."/>
            <person name="Thomas B.C."/>
            <person name="Castelle C.J."/>
            <person name="Morowitz M.J."/>
            <person name="Banfield J.F."/>
        </authorList>
    </citation>
    <scope>NUCLEOTIDE SEQUENCE</scope>
</reference>
<feature type="non-terminal residue" evidence="1">
    <location>
        <position position="58"/>
    </location>
</feature>
<evidence type="ECO:0000313" key="1">
    <source>
        <dbReference type="EMBL" id="ETJ33703.1"/>
    </source>
</evidence>
<sequence length="58" mass="6447">MKRLFLDCQMGIAGDMLTATLLGLVDNPQTWINQLNQMGIPDVTYSLISKEDKGVEGY</sequence>
<accession>W1XTK8</accession>
<dbReference type="InterPro" id="IPR002822">
    <property type="entry name" value="Ni_insertion"/>
</dbReference>
<dbReference type="Pfam" id="PF01969">
    <property type="entry name" value="Ni_insertion"/>
    <property type="match status" value="1"/>
</dbReference>
<comment type="caution">
    <text evidence="1">The sequence shown here is derived from an EMBL/GenBank/DDBJ whole genome shotgun (WGS) entry which is preliminary data.</text>
</comment>
<evidence type="ECO:0008006" key="2">
    <source>
        <dbReference type="Google" id="ProtNLM"/>
    </source>
</evidence>
<organism evidence="1">
    <name type="scientific">human gut metagenome</name>
    <dbReference type="NCBI Taxonomy" id="408170"/>
    <lineage>
        <taxon>unclassified sequences</taxon>
        <taxon>metagenomes</taxon>
        <taxon>organismal metagenomes</taxon>
    </lineage>
</organism>
<name>W1XTK8_9ZZZZ</name>
<proteinExistence type="predicted"/>
<dbReference type="EMBL" id="AZMM01011852">
    <property type="protein sequence ID" value="ETJ33703.1"/>
    <property type="molecule type" value="Genomic_DNA"/>
</dbReference>
<dbReference type="AlphaFoldDB" id="W1XTK8"/>